<dbReference type="Gene3D" id="3.30.1240.10">
    <property type="match status" value="1"/>
</dbReference>
<sequence length="270" mass="30328">MIKLIATDLDGTLLDRHKQIPPANLQAIEYARQKGVQVVLCTGRPYRAVEHLLDQVRRNPSHEDYLILFNGAMIRRASDGAILHQASLDLEDLKRWQVVLDALALPLNVIDQDWVYEPLTYPPGRESFYVSKVTQAPSQRVDFKAFPPDQTFLKFVITIDSDYLQDQMQKLPEDLTADYSVCLSHPFQLEVMAKGVDKGQALRHLGQTLDISLDQMMAIGDQMNDLTMMTQAGVGVAMGNAVSELKQVADYVTGDHNQDGVAQAIYHYLD</sequence>
<dbReference type="InterPro" id="IPR036412">
    <property type="entry name" value="HAD-like_sf"/>
</dbReference>
<dbReference type="PANTHER" id="PTHR10000">
    <property type="entry name" value="PHOSPHOSERINE PHOSPHATASE"/>
    <property type="match status" value="1"/>
</dbReference>
<evidence type="ECO:0000313" key="1">
    <source>
        <dbReference type="EMBL" id="EHR38335.1"/>
    </source>
</evidence>
<dbReference type="PROSITE" id="PS01229">
    <property type="entry name" value="COF_2"/>
    <property type="match status" value="1"/>
</dbReference>
<dbReference type="AlphaFoldDB" id="H3NGQ6"/>
<dbReference type="CDD" id="cd07516">
    <property type="entry name" value="HAD_Pase"/>
    <property type="match status" value="1"/>
</dbReference>
<dbReference type="NCBIfam" id="TIGR01484">
    <property type="entry name" value="HAD-SF-IIB"/>
    <property type="match status" value="1"/>
</dbReference>
<dbReference type="Pfam" id="PF08282">
    <property type="entry name" value="Hydrolase_3"/>
    <property type="match status" value="1"/>
</dbReference>
<dbReference type="GO" id="GO:0000287">
    <property type="term" value="F:magnesium ion binding"/>
    <property type="evidence" value="ECO:0007669"/>
    <property type="project" value="TreeGrafter"/>
</dbReference>
<dbReference type="SFLD" id="SFLDG01144">
    <property type="entry name" value="C2.B.4:_PGP_Like"/>
    <property type="match status" value="1"/>
</dbReference>
<dbReference type="SFLD" id="SFLDG01140">
    <property type="entry name" value="C2.B:_Phosphomannomutase_and_P"/>
    <property type="match status" value="1"/>
</dbReference>
<dbReference type="InterPro" id="IPR023214">
    <property type="entry name" value="HAD_sf"/>
</dbReference>
<dbReference type="PATRIC" id="fig|883113.3.peg.46"/>
<organism evidence="1 2">
    <name type="scientific">Facklamia languida CCUG 37842</name>
    <dbReference type="NCBI Taxonomy" id="883113"/>
    <lineage>
        <taxon>Bacteria</taxon>
        <taxon>Bacillati</taxon>
        <taxon>Bacillota</taxon>
        <taxon>Bacilli</taxon>
        <taxon>Lactobacillales</taxon>
        <taxon>Aerococcaceae</taxon>
        <taxon>Facklamia</taxon>
    </lineage>
</organism>
<accession>H3NGQ6</accession>
<reference evidence="1 2" key="1">
    <citation type="submission" date="2012-01" db="EMBL/GenBank/DDBJ databases">
        <title>The Genome Sequence of Facklamia languida CCUG 37842.</title>
        <authorList>
            <consortium name="The Broad Institute Genome Sequencing Platform"/>
            <person name="Earl A."/>
            <person name="Ward D."/>
            <person name="Feldgarden M."/>
            <person name="Gevers D."/>
            <person name="Huys G."/>
            <person name="Young S.K."/>
            <person name="Zeng Q."/>
            <person name="Gargeya S."/>
            <person name="Fitzgerald M."/>
            <person name="Haas B."/>
            <person name="Abouelleil A."/>
            <person name="Alvarado L."/>
            <person name="Arachchi H.M."/>
            <person name="Berlin A."/>
            <person name="Chapman S.B."/>
            <person name="Gearin G."/>
            <person name="Goldberg J."/>
            <person name="Griggs A."/>
            <person name="Gujja S."/>
            <person name="Hansen M."/>
            <person name="Heiman D."/>
            <person name="Howarth C."/>
            <person name="Larimer J."/>
            <person name="Lui A."/>
            <person name="MacDonald P.J.P."/>
            <person name="McCowen C."/>
            <person name="Montmayeur A."/>
            <person name="Murphy C."/>
            <person name="Neiman D."/>
            <person name="Pearson M."/>
            <person name="Priest M."/>
            <person name="Roberts A."/>
            <person name="Saif S."/>
            <person name="Shea T."/>
            <person name="Sisk P."/>
            <person name="Stolte C."/>
            <person name="Sykes S."/>
            <person name="Wortman J."/>
            <person name="Nusbaum C."/>
            <person name="Birren B."/>
        </authorList>
    </citation>
    <scope>NUCLEOTIDE SEQUENCE [LARGE SCALE GENOMIC DNA]</scope>
    <source>
        <strain evidence="1 2">CCUG 37842</strain>
    </source>
</reference>
<protein>
    <submittedName>
        <fullName evidence="1">Cof-like hydrolase</fullName>
    </submittedName>
</protein>
<dbReference type="STRING" id="883113.HMPREF9708_00045"/>
<dbReference type="InterPro" id="IPR000150">
    <property type="entry name" value="Cof"/>
</dbReference>
<dbReference type="Gene3D" id="3.40.50.1000">
    <property type="entry name" value="HAD superfamily/HAD-like"/>
    <property type="match status" value="1"/>
</dbReference>
<dbReference type="Proteomes" id="UP000006190">
    <property type="component" value="Unassembled WGS sequence"/>
</dbReference>
<dbReference type="SUPFAM" id="SSF56784">
    <property type="entry name" value="HAD-like"/>
    <property type="match status" value="1"/>
</dbReference>
<dbReference type="SFLD" id="SFLDS00003">
    <property type="entry name" value="Haloacid_Dehalogenase"/>
    <property type="match status" value="1"/>
</dbReference>
<dbReference type="EMBL" id="AGEG01000001">
    <property type="protein sequence ID" value="EHR38335.1"/>
    <property type="molecule type" value="Genomic_DNA"/>
</dbReference>
<dbReference type="PANTHER" id="PTHR10000:SF8">
    <property type="entry name" value="HAD SUPERFAMILY HYDROLASE-LIKE, TYPE 3"/>
    <property type="match status" value="1"/>
</dbReference>
<keyword evidence="1" id="KW-0378">Hydrolase</keyword>
<dbReference type="OrthoDB" id="9790031at2"/>
<dbReference type="NCBIfam" id="TIGR00099">
    <property type="entry name" value="Cof-subfamily"/>
    <property type="match status" value="1"/>
</dbReference>
<dbReference type="InterPro" id="IPR006379">
    <property type="entry name" value="HAD-SF_hydro_IIB"/>
</dbReference>
<dbReference type="eggNOG" id="COG0561">
    <property type="taxonomic scope" value="Bacteria"/>
</dbReference>
<name>H3NGQ6_9LACT</name>
<proteinExistence type="predicted"/>
<keyword evidence="2" id="KW-1185">Reference proteome</keyword>
<dbReference type="GO" id="GO:0016791">
    <property type="term" value="F:phosphatase activity"/>
    <property type="evidence" value="ECO:0007669"/>
    <property type="project" value="TreeGrafter"/>
</dbReference>
<comment type="caution">
    <text evidence="1">The sequence shown here is derived from an EMBL/GenBank/DDBJ whole genome shotgun (WGS) entry which is preliminary data.</text>
</comment>
<evidence type="ECO:0000313" key="2">
    <source>
        <dbReference type="Proteomes" id="UP000006190"/>
    </source>
</evidence>
<dbReference type="GO" id="GO:0005829">
    <property type="term" value="C:cytosol"/>
    <property type="evidence" value="ECO:0007669"/>
    <property type="project" value="TreeGrafter"/>
</dbReference>
<dbReference type="HOGENOM" id="CLU_044146_0_2_9"/>
<dbReference type="RefSeq" id="WP_006307899.1">
    <property type="nucleotide sequence ID" value="NZ_JH601133.1"/>
</dbReference>
<gene>
    <name evidence="1" type="ORF">HMPREF9708_00045</name>
</gene>